<dbReference type="PROSITE" id="PS51891">
    <property type="entry name" value="CENP_V_GFA"/>
    <property type="match status" value="1"/>
</dbReference>
<evidence type="ECO:0000313" key="5">
    <source>
        <dbReference type="EMBL" id="MBC8749547.1"/>
    </source>
</evidence>
<evidence type="ECO:0000256" key="3">
    <source>
        <dbReference type="ARBA" id="ARBA00022833"/>
    </source>
</evidence>
<evidence type="ECO:0000256" key="1">
    <source>
        <dbReference type="ARBA" id="ARBA00005495"/>
    </source>
</evidence>
<accession>A0ABR7PTE1</accession>
<feature type="domain" description="CENP-V/GFA" evidence="4">
    <location>
        <begin position="4"/>
        <end position="114"/>
    </location>
</feature>
<evidence type="ECO:0000256" key="2">
    <source>
        <dbReference type="ARBA" id="ARBA00022723"/>
    </source>
</evidence>
<dbReference type="InterPro" id="IPR011057">
    <property type="entry name" value="Mss4-like_sf"/>
</dbReference>
<keyword evidence="3" id="KW-0862">Zinc</keyword>
<gene>
    <name evidence="5" type="ORF">F6X42_24085</name>
</gene>
<dbReference type="Pfam" id="PF04828">
    <property type="entry name" value="GFA"/>
    <property type="match status" value="1"/>
</dbReference>
<dbReference type="PANTHER" id="PTHR28620">
    <property type="entry name" value="CENTROMERE PROTEIN V"/>
    <property type="match status" value="1"/>
</dbReference>
<dbReference type="EMBL" id="VZQQ01000021">
    <property type="protein sequence ID" value="MBC8749547.1"/>
    <property type="molecule type" value="Genomic_DNA"/>
</dbReference>
<dbReference type="InterPro" id="IPR006913">
    <property type="entry name" value="CENP-V/GFA"/>
</dbReference>
<dbReference type="InterPro" id="IPR052355">
    <property type="entry name" value="CENP-V-like"/>
</dbReference>
<dbReference type="Proteomes" id="UP000736373">
    <property type="component" value="Unassembled WGS sequence"/>
</dbReference>
<name>A0ABR7PTE1_9BURK</name>
<keyword evidence="2" id="KW-0479">Metal-binding</keyword>
<dbReference type="Gene3D" id="2.170.150.70">
    <property type="match status" value="1"/>
</dbReference>
<organism evidence="5 6">
    <name type="scientific">Paraburkholderia podalyriae</name>
    <dbReference type="NCBI Taxonomy" id="1938811"/>
    <lineage>
        <taxon>Bacteria</taxon>
        <taxon>Pseudomonadati</taxon>
        <taxon>Pseudomonadota</taxon>
        <taxon>Betaproteobacteria</taxon>
        <taxon>Burkholderiales</taxon>
        <taxon>Burkholderiaceae</taxon>
        <taxon>Paraburkholderia</taxon>
    </lineage>
</organism>
<dbReference type="SUPFAM" id="SSF51316">
    <property type="entry name" value="Mss4-like"/>
    <property type="match status" value="1"/>
</dbReference>
<proteinExistence type="inferred from homology"/>
<reference evidence="5 6" key="1">
    <citation type="submission" date="2019-09" db="EMBL/GenBank/DDBJ databases">
        <title>Paraburkholderia podalyriae sp. nov., A South African Podalyria-associated rhizobium.</title>
        <authorList>
            <person name="Mavima L."/>
            <person name="Beukes C.W."/>
            <person name="Palmer M."/>
            <person name="De Meyer S.E."/>
            <person name="James E.K."/>
            <person name="Maluk M."/>
            <person name="Avontuur J.R."/>
            <person name="Chan W.Y."/>
            <person name="Venter S.N."/>
            <person name="Steenkamp E.T."/>
        </authorList>
    </citation>
    <scope>NUCLEOTIDE SEQUENCE [LARGE SCALE GENOMIC DNA]</scope>
    <source>
        <strain evidence="5 6">WC7.3b</strain>
    </source>
</reference>
<protein>
    <submittedName>
        <fullName evidence="5">GFA family protein</fullName>
    </submittedName>
</protein>
<evidence type="ECO:0000259" key="4">
    <source>
        <dbReference type="PROSITE" id="PS51891"/>
    </source>
</evidence>
<evidence type="ECO:0000313" key="6">
    <source>
        <dbReference type="Proteomes" id="UP000736373"/>
    </source>
</evidence>
<comment type="similarity">
    <text evidence="1">Belongs to the Gfa family.</text>
</comment>
<comment type="caution">
    <text evidence="5">The sequence shown here is derived from an EMBL/GenBank/DDBJ whole genome shotgun (WGS) entry which is preliminary data.</text>
</comment>
<dbReference type="PANTHER" id="PTHR28620:SF1">
    <property type="entry name" value="CENP-V_GFA DOMAIN-CONTAINING PROTEIN"/>
    <property type="match status" value="1"/>
</dbReference>
<dbReference type="RefSeq" id="WP_187636546.1">
    <property type="nucleotide sequence ID" value="NZ_VZQQ01000021.1"/>
</dbReference>
<keyword evidence="6" id="KW-1185">Reference proteome</keyword>
<sequence>MRRHTASCHCGAIRFAFDVQIDEVVICKCSLCAKRHAVMVGVPRDSLQILEGHSALSSYRWNTGQACHYFCSTCGIYTFHQRRIDPAMYSVNAFCIDGLDVPAIPLRHVDGSRR</sequence>